<evidence type="ECO:0000313" key="16">
    <source>
        <dbReference type="Proteomes" id="UP000008143"/>
    </source>
</evidence>
<dbReference type="GO" id="GO:0000978">
    <property type="term" value="F:RNA polymerase II cis-regulatory region sequence-specific DNA binding"/>
    <property type="evidence" value="ECO:0000318"/>
    <property type="project" value="GO_Central"/>
</dbReference>
<dbReference type="SUPFAM" id="SSF109640">
    <property type="entry name" value="KRAB domain (Kruppel-associated box)"/>
    <property type="match status" value="1"/>
</dbReference>
<keyword evidence="11" id="KW-0539">Nucleus</keyword>
<feature type="compositionally biased region" description="Basic and acidic residues" evidence="13">
    <location>
        <begin position="161"/>
        <end position="176"/>
    </location>
</feature>
<dbReference type="Bgee" id="ENSXETG00000040298">
    <property type="expression patterns" value="Expressed in 2-cell stage embryo and 12 other cell types or tissues"/>
</dbReference>
<dbReference type="Pfam" id="PF00096">
    <property type="entry name" value="zf-C2H2"/>
    <property type="match status" value="3"/>
</dbReference>
<protein>
    <submittedName>
        <fullName evidence="17 18">Oocyte zinc finger protein XlCOF8.4 isoform X1</fullName>
    </submittedName>
    <submittedName>
        <fullName evidence="15">Zinc finger protein 205</fullName>
    </submittedName>
</protein>
<keyword evidence="8" id="KW-0805">Transcription regulation</keyword>
<evidence type="ECO:0000313" key="19">
    <source>
        <dbReference type="Xenbase" id="XB-GENE-6047830"/>
    </source>
</evidence>
<proteinExistence type="inferred from homology"/>
<dbReference type="OMA" id="SYITRHI"/>
<dbReference type="GO" id="GO:0000981">
    <property type="term" value="F:DNA-binding transcription factor activity, RNA polymerase II-specific"/>
    <property type="evidence" value="ECO:0000318"/>
    <property type="project" value="GO_Central"/>
</dbReference>
<keyword evidence="10" id="KW-0804">Transcription</keyword>
<dbReference type="PANTHER" id="PTHR23226">
    <property type="entry name" value="ZINC FINGER AND SCAN DOMAIN-CONTAINING"/>
    <property type="match status" value="1"/>
</dbReference>
<dbReference type="InterPro" id="IPR013087">
    <property type="entry name" value="Znf_C2H2_type"/>
</dbReference>
<feature type="domain" description="C2H2-type" evidence="14">
    <location>
        <begin position="359"/>
        <end position="386"/>
    </location>
</feature>
<dbReference type="Ensembl" id="ENSXETT00000107700">
    <property type="protein sequence ID" value="ENSXETP00000118930"/>
    <property type="gene ID" value="ENSXETG00000040298"/>
</dbReference>
<dbReference type="PROSITE" id="PS00028">
    <property type="entry name" value="ZINC_FINGER_C2H2_1"/>
    <property type="match status" value="4"/>
</dbReference>
<dbReference type="FunFam" id="3.30.160.60:FF:000628">
    <property type="entry name" value="zinc finger protein 768"/>
    <property type="match status" value="1"/>
</dbReference>
<feature type="domain" description="C2H2-type" evidence="14">
    <location>
        <begin position="331"/>
        <end position="358"/>
    </location>
</feature>
<dbReference type="GeneTree" id="ENSGT01150000286944"/>
<evidence type="ECO:0000256" key="4">
    <source>
        <dbReference type="ARBA" id="ARBA00022723"/>
    </source>
</evidence>
<reference evidence="15" key="1">
    <citation type="journal article" date="2010" name="Science">
        <title>The genome of the Western clawed frog Xenopus tropicalis.</title>
        <authorList>
            <person name="Hellsten U."/>
            <person name="Harland R.M."/>
            <person name="Gilchrist M.J."/>
            <person name="Hendrix D."/>
            <person name="Jurka J."/>
            <person name="Kapitonov V."/>
            <person name="Ovcharenko I."/>
            <person name="Putnam N.H."/>
            <person name="Shu S."/>
            <person name="Taher L."/>
            <person name="Blitz I.L."/>
            <person name="Blumberg B."/>
            <person name="Dichmann D.S."/>
            <person name="Dubchak I."/>
            <person name="Amaya E."/>
            <person name="Detter J.C."/>
            <person name="Fletcher R."/>
            <person name="Gerhard D.S."/>
            <person name="Goodstein D."/>
            <person name="Graves T."/>
            <person name="Grigoriev I.V."/>
            <person name="Grimwood J."/>
            <person name="Kawashima T."/>
            <person name="Lindquist E."/>
            <person name="Lucas S.M."/>
            <person name="Mead P.E."/>
            <person name="Mitros T."/>
            <person name="Ogino H."/>
            <person name="Ohta Y."/>
            <person name="Poliakov A.V."/>
            <person name="Pollet N."/>
            <person name="Robert J."/>
            <person name="Salamov A."/>
            <person name="Sater A.K."/>
            <person name="Schmutz J."/>
            <person name="Terry A."/>
            <person name="Vize P.D."/>
            <person name="Warren W.C."/>
            <person name="Wells D."/>
            <person name="Wills A."/>
            <person name="Wilson R.K."/>
            <person name="Zimmerman L.B."/>
            <person name="Zorn A.M."/>
            <person name="Grainger R."/>
            <person name="Grammer T."/>
            <person name="Khokha M.K."/>
            <person name="Richardson P.M."/>
            <person name="Rokhsar D.S."/>
        </authorList>
    </citation>
    <scope>NUCLEOTIDE SEQUENCE [LARGE SCALE GENOMIC DNA]</scope>
    <source>
        <strain evidence="15">Nigerian</strain>
    </source>
</reference>
<feature type="domain" description="C2H2-type" evidence="14">
    <location>
        <begin position="415"/>
        <end position="442"/>
    </location>
</feature>
<evidence type="ECO:0000256" key="5">
    <source>
        <dbReference type="ARBA" id="ARBA00022737"/>
    </source>
</evidence>
<feature type="compositionally biased region" description="Basic and acidic residues" evidence="13">
    <location>
        <begin position="44"/>
        <end position="54"/>
    </location>
</feature>
<evidence type="ECO:0000313" key="15">
    <source>
        <dbReference type="Ensembl" id="ENSXETP00000118930"/>
    </source>
</evidence>
<feature type="compositionally biased region" description="Basic and acidic residues" evidence="13">
    <location>
        <begin position="130"/>
        <end position="147"/>
    </location>
</feature>
<comment type="function">
    <text evidence="1">May be involved in transcriptional regulation.</text>
</comment>
<feature type="compositionally biased region" description="Basic residues" evidence="13">
    <location>
        <begin position="239"/>
        <end position="249"/>
    </location>
</feature>
<dbReference type="FunFam" id="3.30.160.60:FF:000189">
    <property type="entry name" value="zinc finger protein 133 isoform X1"/>
    <property type="match status" value="1"/>
</dbReference>
<dbReference type="RefSeq" id="XP_002942458.2">
    <property type="nucleotide sequence ID" value="XM_002942412.5"/>
</dbReference>
<keyword evidence="16" id="KW-1185">Reference proteome</keyword>
<dbReference type="AlphaFoldDB" id="A0A803KEU0"/>
<comment type="similarity">
    <text evidence="3">Belongs to the krueppel C2H2-type zinc-finger protein family.</text>
</comment>
<evidence type="ECO:0000256" key="1">
    <source>
        <dbReference type="ARBA" id="ARBA00003767"/>
    </source>
</evidence>
<dbReference type="InterPro" id="IPR036051">
    <property type="entry name" value="KRAB_dom_sf"/>
</dbReference>
<organism evidence="15">
    <name type="scientific">Xenopus tropicalis</name>
    <name type="common">Western clawed frog</name>
    <name type="synonym">Silurana tropicalis</name>
    <dbReference type="NCBI Taxonomy" id="8364"/>
    <lineage>
        <taxon>Eukaryota</taxon>
        <taxon>Metazoa</taxon>
        <taxon>Chordata</taxon>
        <taxon>Craniata</taxon>
        <taxon>Vertebrata</taxon>
        <taxon>Euteleostomi</taxon>
        <taxon>Amphibia</taxon>
        <taxon>Batrachia</taxon>
        <taxon>Anura</taxon>
        <taxon>Pipoidea</taxon>
        <taxon>Pipidae</taxon>
        <taxon>Xenopodinae</taxon>
        <taxon>Xenopus</taxon>
        <taxon>Silurana</taxon>
    </lineage>
</organism>
<dbReference type="OrthoDB" id="9622403at2759"/>
<evidence type="ECO:0000256" key="8">
    <source>
        <dbReference type="ARBA" id="ARBA00023015"/>
    </source>
</evidence>
<evidence type="ECO:0000256" key="9">
    <source>
        <dbReference type="ARBA" id="ARBA00023125"/>
    </source>
</evidence>
<dbReference type="KEGG" id="xtr:100496403"/>
<name>A0A803KEU0_XENTR</name>
<dbReference type="InterPro" id="IPR036236">
    <property type="entry name" value="Znf_C2H2_sf"/>
</dbReference>
<dbReference type="FunFam" id="3.30.160.60:FF:001116">
    <property type="entry name" value="Zinc finger protein 562"/>
    <property type="match status" value="1"/>
</dbReference>
<dbReference type="SUPFAM" id="SSF57667">
    <property type="entry name" value="beta-beta-alpha zinc fingers"/>
    <property type="match status" value="2"/>
</dbReference>
<keyword evidence="7" id="KW-0862">Zinc</keyword>
<feature type="domain" description="C2H2-type" evidence="14">
    <location>
        <begin position="387"/>
        <end position="414"/>
    </location>
</feature>
<dbReference type="CTD" id="7755"/>
<dbReference type="RefSeq" id="XP_012813541.2">
    <property type="nucleotide sequence ID" value="XM_012958087.3"/>
</dbReference>
<evidence type="ECO:0000256" key="11">
    <source>
        <dbReference type="ARBA" id="ARBA00023242"/>
    </source>
</evidence>
<sequence length="444" mass="50263">MIHTERIVSLTLEILSLLTGEDYIVVKKQSKEGAATSRLPTPDGDDKSQSHKPDPPGSSLIPKQNPREKGLEPAGPEVVLRWDDAAVYLSVEEWEYLKGHKEQYQQAVMEDCQPVCSVGCDTGNPTPQQSKRDRELKLEPQEERIHPGCDTANPTPRRSKRDTEPKPEPQEERIHPDTPLVSEIQTDGPHINPSHEYLNIVTVMETDQKESLAECPSPDRKKDDAMKDRSLEKETRFRVSPRRHRRGKYRPTGNPGVGRAPETPIYEFKIQSDVNCLPSDGNLNRGSSAPQGNRPKISAVITSQKQTDAKCGKEISKHYSQRLGPDNERQFVCSFCGKCFRSYCYISRHIRSHTGEKPFQCPVCSKCFSDKSVLIRHHKSHTGQRPFTCSYCEKCFSHRAGLLEHLSLHAGDRPYVCPECGKCFKYRASLTSHRRIHRGKSICV</sequence>
<dbReference type="GO" id="GO:0005634">
    <property type="term" value="C:nucleus"/>
    <property type="evidence" value="ECO:0007669"/>
    <property type="project" value="UniProtKB-SubCell"/>
</dbReference>
<dbReference type="SMART" id="SM00355">
    <property type="entry name" value="ZnF_C2H2"/>
    <property type="match status" value="4"/>
</dbReference>
<dbReference type="GO" id="GO:0008270">
    <property type="term" value="F:zinc ion binding"/>
    <property type="evidence" value="ECO:0007669"/>
    <property type="project" value="UniProtKB-KW"/>
</dbReference>
<evidence type="ECO:0000259" key="14">
    <source>
        <dbReference type="PROSITE" id="PS50157"/>
    </source>
</evidence>
<dbReference type="Proteomes" id="UP000008143">
    <property type="component" value="Chromosome 2"/>
</dbReference>
<keyword evidence="4" id="KW-0479">Metal-binding</keyword>
<dbReference type="GeneID" id="100496403"/>
<keyword evidence="5" id="KW-0677">Repeat</keyword>
<evidence type="ECO:0000256" key="6">
    <source>
        <dbReference type="ARBA" id="ARBA00022771"/>
    </source>
</evidence>
<evidence type="ECO:0000256" key="7">
    <source>
        <dbReference type="ARBA" id="ARBA00022833"/>
    </source>
</evidence>
<reference evidence="15" key="2">
    <citation type="submission" date="2021-03" db="UniProtKB">
        <authorList>
            <consortium name="Ensembl"/>
        </authorList>
    </citation>
    <scope>IDENTIFICATION</scope>
</reference>
<evidence type="ECO:0000313" key="18">
    <source>
        <dbReference type="RefSeq" id="XP_012813541.2"/>
    </source>
</evidence>
<reference evidence="17 18" key="3">
    <citation type="submission" date="2025-04" db="UniProtKB">
        <authorList>
            <consortium name="RefSeq"/>
        </authorList>
    </citation>
    <scope>IDENTIFICATION</scope>
    <source>
        <strain evidence="17 18">Nigerian</strain>
        <tissue evidence="17 18">Liver and blood</tissue>
    </source>
</reference>
<evidence type="ECO:0000256" key="10">
    <source>
        <dbReference type="ARBA" id="ARBA00023163"/>
    </source>
</evidence>
<accession>A0A803KEU0</accession>
<feature type="region of interest" description="Disordered" evidence="13">
    <location>
        <begin position="29"/>
        <end position="76"/>
    </location>
</feature>
<dbReference type="AGR" id="Xenbase:XB-GENE-6047830"/>
<evidence type="ECO:0000313" key="17">
    <source>
        <dbReference type="RefSeq" id="XP_002942458.2"/>
    </source>
</evidence>
<dbReference type="GO" id="GO:0006357">
    <property type="term" value="P:regulation of transcription by RNA polymerase II"/>
    <property type="evidence" value="ECO:0000318"/>
    <property type="project" value="GO_Central"/>
</dbReference>
<dbReference type="Xenbase" id="XB-GENE-6047830">
    <property type="gene designation" value="znf205"/>
</dbReference>
<gene>
    <name evidence="15 17 18 19" type="primary">znf205</name>
</gene>
<dbReference type="PANTHER" id="PTHR23226:SF377">
    <property type="entry name" value="ZINC FINGER AND SCAN DOMAIN-CONTAINING PROTEIN 20"/>
    <property type="match status" value="1"/>
</dbReference>
<evidence type="ECO:0000256" key="2">
    <source>
        <dbReference type="ARBA" id="ARBA00004123"/>
    </source>
</evidence>
<dbReference type="FunFam" id="3.30.160.60:FF:001156">
    <property type="entry name" value="Zinc finger protein 407"/>
    <property type="match status" value="1"/>
</dbReference>
<evidence type="ECO:0000256" key="3">
    <source>
        <dbReference type="ARBA" id="ARBA00006991"/>
    </source>
</evidence>
<feature type="region of interest" description="Disordered" evidence="13">
    <location>
        <begin position="123"/>
        <end position="194"/>
    </location>
</feature>
<feature type="compositionally biased region" description="Basic and acidic residues" evidence="13">
    <location>
        <begin position="208"/>
        <end position="237"/>
    </location>
</feature>
<keyword evidence="6 12" id="KW-0863">Zinc-finger</keyword>
<dbReference type="Gene3D" id="3.30.160.60">
    <property type="entry name" value="Classic Zinc Finger"/>
    <property type="match status" value="4"/>
</dbReference>
<evidence type="ECO:0000256" key="12">
    <source>
        <dbReference type="PROSITE-ProRule" id="PRU00042"/>
    </source>
</evidence>
<dbReference type="PROSITE" id="PS50157">
    <property type="entry name" value="ZINC_FINGER_C2H2_2"/>
    <property type="match status" value="4"/>
</dbReference>
<evidence type="ECO:0000256" key="13">
    <source>
        <dbReference type="SAM" id="MobiDB-lite"/>
    </source>
</evidence>
<feature type="region of interest" description="Disordered" evidence="13">
    <location>
        <begin position="208"/>
        <end position="261"/>
    </location>
</feature>
<comment type="subcellular location">
    <subcellularLocation>
        <location evidence="2">Nucleus</location>
    </subcellularLocation>
</comment>
<keyword evidence="9" id="KW-0238">DNA-binding</keyword>